<evidence type="ECO:0000313" key="3">
    <source>
        <dbReference type="Proteomes" id="UP000651271"/>
    </source>
</evidence>
<dbReference type="InterPro" id="IPR000866">
    <property type="entry name" value="AhpC/TSA"/>
</dbReference>
<dbReference type="Proteomes" id="UP000651271">
    <property type="component" value="Unassembled WGS sequence"/>
</dbReference>
<name>A0ABR7YFF9_9SPHI</name>
<gene>
    <name evidence="2" type="ORF">H8B04_10585</name>
</gene>
<evidence type="ECO:0000259" key="1">
    <source>
        <dbReference type="Pfam" id="PF00578"/>
    </source>
</evidence>
<protein>
    <submittedName>
        <fullName evidence="2">Redoxin domain-containing protein</fullName>
    </submittedName>
</protein>
<comment type="caution">
    <text evidence="2">The sequence shown here is derived from an EMBL/GenBank/DDBJ whole genome shotgun (WGS) entry which is preliminary data.</text>
</comment>
<reference evidence="2 3" key="1">
    <citation type="submission" date="2020-08" db="EMBL/GenBank/DDBJ databases">
        <title>Sphingobacterium sp. DN04309 isolated from aquaculture water.</title>
        <authorList>
            <person name="Zhang M."/>
        </authorList>
    </citation>
    <scope>NUCLEOTIDE SEQUENCE [LARGE SCALE GENOMIC DNA]</scope>
    <source>
        <strain evidence="2 3">DN04309</strain>
    </source>
</reference>
<dbReference type="EMBL" id="JACOIJ010000019">
    <property type="protein sequence ID" value="MBD1430010.1"/>
    <property type="molecule type" value="Genomic_DNA"/>
</dbReference>
<keyword evidence="3" id="KW-1185">Reference proteome</keyword>
<dbReference type="SUPFAM" id="SSF52833">
    <property type="entry name" value="Thioredoxin-like"/>
    <property type="match status" value="1"/>
</dbReference>
<dbReference type="Pfam" id="PF00578">
    <property type="entry name" value="AhpC-TSA"/>
    <property type="match status" value="1"/>
</dbReference>
<dbReference type="InterPro" id="IPR036249">
    <property type="entry name" value="Thioredoxin-like_sf"/>
</dbReference>
<accession>A0ABR7YFF9</accession>
<organism evidence="2 3">
    <name type="scientific">Sphingobacterium litopenaei</name>
    <dbReference type="NCBI Taxonomy" id="2763500"/>
    <lineage>
        <taxon>Bacteria</taxon>
        <taxon>Pseudomonadati</taxon>
        <taxon>Bacteroidota</taxon>
        <taxon>Sphingobacteriia</taxon>
        <taxon>Sphingobacteriales</taxon>
        <taxon>Sphingobacteriaceae</taxon>
        <taxon>Sphingobacterium</taxon>
    </lineage>
</organism>
<evidence type="ECO:0000313" key="2">
    <source>
        <dbReference type="EMBL" id="MBD1430010.1"/>
    </source>
</evidence>
<dbReference type="Gene3D" id="3.40.30.10">
    <property type="entry name" value="Glutaredoxin"/>
    <property type="match status" value="1"/>
</dbReference>
<proteinExistence type="predicted"/>
<feature type="domain" description="Alkyl hydroperoxide reductase subunit C/ Thiol specific antioxidant" evidence="1">
    <location>
        <begin position="2"/>
        <end position="86"/>
    </location>
</feature>
<sequence length="94" mass="11032">MNLSNYKGKKVLIAYFRYAGCPVCNYRVHELIENYDKIQSKGYNIIAVFESDNKVLKDYLIETPILFLVIGDPKFALYKKYAVEKPFWKILRSA</sequence>